<evidence type="ECO:0000313" key="6">
    <source>
        <dbReference type="Proteomes" id="UP000735874"/>
    </source>
</evidence>
<protein>
    <submittedName>
        <fullName evidence="2">Uncharacterized protein</fullName>
    </submittedName>
</protein>
<organism evidence="2 6">
    <name type="scientific">Phytophthora cactorum</name>
    <dbReference type="NCBI Taxonomy" id="29920"/>
    <lineage>
        <taxon>Eukaryota</taxon>
        <taxon>Sar</taxon>
        <taxon>Stramenopiles</taxon>
        <taxon>Oomycota</taxon>
        <taxon>Peronosporomycetes</taxon>
        <taxon>Peronosporales</taxon>
        <taxon>Peronosporaceae</taxon>
        <taxon>Phytophthora</taxon>
    </lineage>
</organism>
<proteinExistence type="predicted"/>
<dbReference type="VEuPathDB" id="FungiDB:PC110_g6577"/>
<reference evidence="2" key="1">
    <citation type="submission" date="2018-10" db="EMBL/GenBank/DDBJ databases">
        <title>Effector identification in a new, highly contiguous assembly of the strawberry crown rot pathogen Phytophthora cactorum.</title>
        <authorList>
            <person name="Armitage A.D."/>
            <person name="Nellist C.F."/>
            <person name="Bates H."/>
            <person name="Vickerstaff R.J."/>
            <person name="Harrison R.J."/>
        </authorList>
    </citation>
    <scope>NUCLEOTIDE SEQUENCE</scope>
    <source>
        <strain evidence="2">15-7</strain>
        <strain evidence="3">4032</strain>
        <strain evidence="4">4040</strain>
        <strain evidence="5">P415</strain>
    </source>
</reference>
<evidence type="ECO:0000313" key="4">
    <source>
        <dbReference type="EMBL" id="KAG2928227.1"/>
    </source>
</evidence>
<dbReference type="EMBL" id="RCMK01000447">
    <property type="protein sequence ID" value="KAG2928227.1"/>
    <property type="molecule type" value="Genomic_DNA"/>
</dbReference>
<dbReference type="Proteomes" id="UP000774804">
    <property type="component" value="Unassembled WGS sequence"/>
</dbReference>
<accession>A0A8T0YV05</accession>
<gene>
    <name evidence="2" type="ORF">PC113_g14017</name>
    <name evidence="3" type="ORF">PC115_g12915</name>
    <name evidence="4" type="ORF">PC117_g14361</name>
    <name evidence="5" type="ORF">PC118_g13552</name>
</gene>
<dbReference type="EMBL" id="RCMG01000472">
    <property type="protein sequence ID" value="KAG2853606.1"/>
    <property type="molecule type" value="Genomic_DNA"/>
</dbReference>
<dbReference type="Proteomes" id="UP000697107">
    <property type="component" value="Unassembled WGS sequence"/>
</dbReference>
<dbReference type="Proteomes" id="UP000736787">
    <property type="component" value="Unassembled WGS sequence"/>
</dbReference>
<feature type="compositionally biased region" description="Polar residues" evidence="1">
    <location>
        <begin position="29"/>
        <end position="45"/>
    </location>
</feature>
<dbReference type="Proteomes" id="UP000735874">
    <property type="component" value="Unassembled WGS sequence"/>
</dbReference>
<feature type="compositionally biased region" description="Low complexity" evidence="1">
    <location>
        <begin position="1"/>
        <end position="20"/>
    </location>
</feature>
<dbReference type="EMBL" id="RCML01000470">
    <property type="protein sequence ID" value="KAG2976163.1"/>
    <property type="molecule type" value="Genomic_DNA"/>
</dbReference>
<evidence type="ECO:0000313" key="2">
    <source>
        <dbReference type="EMBL" id="KAG2853606.1"/>
    </source>
</evidence>
<evidence type="ECO:0000313" key="3">
    <source>
        <dbReference type="EMBL" id="KAG2910359.1"/>
    </source>
</evidence>
<name>A0A8T0YV05_9STRA</name>
<evidence type="ECO:0000256" key="1">
    <source>
        <dbReference type="SAM" id="MobiDB-lite"/>
    </source>
</evidence>
<evidence type="ECO:0000313" key="5">
    <source>
        <dbReference type="EMBL" id="KAG2976163.1"/>
    </source>
</evidence>
<comment type="caution">
    <text evidence="2">The sequence shown here is derived from an EMBL/GenBank/DDBJ whole genome shotgun (WGS) entry which is preliminary data.</text>
</comment>
<feature type="compositionally biased region" description="Basic residues" evidence="1">
    <location>
        <begin position="62"/>
        <end position="73"/>
    </location>
</feature>
<feature type="region of interest" description="Disordered" evidence="1">
    <location>
        <begin position="1"/>
        <end position="110"/>
    </location>
</feature>
<sequence length="110" mass="11695">METSASSRLSCVSTTSSTVSMGVNDSGYYGSSSHGFDPSASSISVGTLHGSTSSSISGRSRGTPKTKRKRPEWRRRTDTIQETQPTDLLNAPPHTFVESSPNGTPFIVNI</sequence>
<dbReference type="EMBL" id="RCMI01000447">
    <property type="protein sequence ID" value="KAG2910359.1"/>
    <property type="molecule type" value="Genomic_DNA"/>
</dbReference>
<feature type="compositionally biased region" description="Low complexity" evidence="1">
    <location>
        <begin position="50"/>
        <end position="61"/>
    </location>
</feature>
<dbReference type="AlphaFoldDB" id="A0A8T0YV05"/>